<reference evidence="2" key="1">
    <citation type="submission" date="2013-03" db="EMBL/GenBank/DDBJ databases">
        <title>The Genome Sequence of Anopheles dirus WRAIR2.</title>
        <authorList>
            <consortium name="The Broad Institute Genomics Platform"/>
            <person name="Neafsey D.E."/>
            <person name="Walton C."/>
            <person name="Walker B."/>
            <person name="Young S.K."/>
            <person name="Zeng Q."/>
            <person name="Gargeya S."/>
            <person name="Fitzgerald M."/>
            <person name="Haas B."/>
            <person name="Abouelleil A."/>
            <person name="Allen A.W."/>
            <person name="Alvarado L."/>
            <person name="Arachchi H.M."/>
            <person name="Berlin A.M."/>
            <person name="Chapman S.B."/>
            <person name="Gainer-Dewar J."/>
            <person name="Goldberg J."/>
            <person name="Griggs A."/>
            <person name="Gujja S."/>
            <person name="Hansen M."/>
            <person name="Howarth C."/>
            <person name="Imamovic A."/>
            <person name="Ireland A."/>
            <person name="Larimer J."/>
            <person name="McCowan C."/>
            <person name="Murphy C."/>
            <person name="Pearson M."/>
            <person name="Poon T.W."/>
            <person name="Priest M."/>
            <person name="Roberts A."/>
            <person name="Saif S."/>
            <person name="Shea T."/>
            <person name="Sisk P."/>
            <person name="Sykes S."/>
            <person name="Wortman J."/>
            <person name="Nusbaum C."/>
            <person name="Birren B."/>
        </authorList>
    </citation>
    <scope>NUCLEOTIDE SEQUENCE [LARGE SCALE GENOMIC DNA]</scope>
    <source>
        <strain evidence="2">WRAIR2</strain>
    </source>
</reference>
<reference evidence="1" key="2">
    <citation type="submission" date="2020-05" db="UniProtKB">
        <authorList>
            <consortium name="EnsemblMetazoa"/>
        </authorList>
    </citation>
    <scope>IDENTIFICATION</scope>
    <source>
        <strain evidence="1">WRAIR2</strain>
    </source>
</reference>
<dbReference type="VEuPathDB" id="VectorBase:ADIR014884"/>
<organism evidence="1 2">
    <name type="scientific">Anopheles dirus</name>
    <dbReference type="NCBI Taxonomy" id="7168"/>
    <lineage>
        <taxon>Eukaryota</taxon>
        <taxon>Metazoa</taxon>
        <taxon>Ecdysozoa</taxon>
        <taxon>Arthropoda</taxon>
        <taxon>Hexapoda</taxon>
        <taxon>Insecta</taxon>
        <taxon>Pterygota</taxon>
        <taxon>Neoptera</taxon>
        <taxon>Endopterygota</taxon>
        <taxon>Diptera</taxon>
        <taxon>Nematocera</taxon>
        <taxon>Culicoidea</taxon>
        <taxon>Culicidae</taxon>
        <taxon>Anophelinae</taxon>
        <taxon>Anopheles</taxon>
    </lineage>
</organism>
<evidence type="ECO:0000313" key="1">
    <source>
        <dbReference type="EnsemblMetazoa" id="ADIR014884-PA"/>
    </source>
</evidence>
<accession>A0A182NYI5</accession>
<keyword evidence="2" id="KW-1185">Reference proteome</keyword>
<protein>
    <submittedName>
        <fullName evidence="1">Uncharacterized protein</fullName>
    </submittedName>
</protein>
<sequence length="17" mass="2196">MWLHLLLCVFNRFERDC</sequence>
<dbReference type="AlphaFoldDB" id="A0A182NYI5"/>
<evidence type="ECO:0000313" key="2">
    <source>
        <dbReference type="Proteomes" id="UP000075884"/>
    </source>
</evidence>
<dbReference type="EnsemblMetazoa" id="ADIR014884-RA">
    <property type="protein sequence ID" value="ADIR014884-PA"/>
    <property type="gene ID" value="ADIR014884"/>
</dbReference>
<dbReference type="Proteomes" id="UP000075884">
    <property type="component" value="Unassembled WGS sequence"/>
</dbReference>
<name>A0A182NYI5_9DIPT</name>
<proteinExistence type="predicted"/>